<reference evidence="1 2" key="1">
    <citation type="journal article" date="2011" name="Int. J. Syst. Evol. Microbiol.">
        <title>Relationship of Bacillus amyloliquefaciens clades associated with strains DSM 7T and FZB42T: a proposal for Bacillus amyloliquefaciens subsp. amyloliquefaciens subsp. nov. and Bacillus amyloliquefaciens subsp. plantarum subsp. nov. based on complete genome sequence comparisons.</title>
        <authorList>
            <person name="Borriss R."/>
            <person name="Chen X.H."/>
            <person name="Rueckert C."/>
            <person name="Blom J."/>
            <person name="Becker A."/>
            <person name="Baumgarth B."/>
            <person name="Fan B."/>
            <person name="Pukall R."/>
            <person name="Schumann P."/>
            <person name="Sproer C."/>
            <person name="Junge H."/>
            <person name="Vater J."/>
            <person name="Puhler A."/>
            <person name="Klenk H.P."/>
        </authorList>
    </citation>
    <scope>NUCLEOTIDE SEQUENCE [LARGE SCALE GENOMIC DNA]</scope>
    <source>
        <strain evidence="2">DSM 7</strain>
    </source>
</reference>
<evidence type="ECO:0000313" key="2">
    <source>
        <dbReference type="Proteomes" id="UP000006562"/>
    </source>
</evidence>
<dbReference type="AlphaFoldDB" id="A0A9P1NH49"/>
<evidence type="ECO:0000313" key="1">
    <source>
        <dbReference type="EMBL" id="CBI41965.1"/>
    </source>
</evidence>
<accession>A0A9P1NH49</accession>
<dbReference type="EMBL" id="FN597644">
    <property type="protein sequence ID" value="CBI41965.1"/>
    <property type="molecule type" value="Genomic_DNA"/>
</dbReference>
<gene>
    <name evidence="1" type="primary">RBAM_026680v1</name>
    <name evidence="1" type="ordered locus">BAMF_0839</name>
</gene>
<name>A0A9P1NH49_BACAS</name>
<proteinExistence type="predicted"/>
<organism evidence="1 2">
    <name type="scientific">Bacillus amyloliquefaciens (strain ATCC 23350 / DSM 7 / BCRC 11601 / CCUG 28519 / NBRC 15535 / NRRL B-14393 / F)</name>
    <dbReference type="NCBI Taxonomy" id="692420"/>
    <lineage>
        <taxon>Bacteria</taxon>
        <taxon>Bacillati</taxon>
        <taxon>Bacillota</taxon>
        <taxon>Bacilli</taxon>
        <taxon>Bacillales</taxon>
        <taxon>Bacillaceae</taxon>
        <taxon>Bacillus</taxon>
        <taxon>Bacillus amyloliquefaciens group</taxon>
    </lineage>
</organism>
<dbReference type="Pfam" id="PF17356">
    <property type="entry name" value="PBSX_XtrA"/>
    <property type="match status" value="1"/>
</dbReference>
<dbReference type="InterPro" id="IPR035530">
    <property type="entry name" value="PBSX_XtrA"/>
</dbReference>
<keyword evidence="2" id="KW-1185">Reference proteome</keyword>
<dbReference type="RefSeq" id="WP_013351462.1">
    <property type="nucleotide sequence ID" value="NC_014551.1"/>
</dbReference>
<dbReference type="KEGG" id="bao:BAMF_0839"/>
<sequence>MRLIKLDSIIEKDKLVIDMGTHENFAVIVSNGEARMTPLPEHGETKIVTSKGKVTRVKWDEGELFN</sequence>
<evidence type="ECO:0008006" key="3">
    <source>
        <dbReference type="Google" id="ProtNLM"/>
    </source>
</evidence>
<protein>
    <recommendedName>
        <fullName evidence="3">XtrA/YqaO family protein</fullName>
    </recommendedName>
</protein>
<dbReference type="Proteomes" id="UP000006562">
    <property type="component" value="Chromosome"/>
</dbReference>
<reference evidence="2" key="2">
    <citation type="journal article" date="2011" name="J. Biotechnol.">
        <title>Genome sequence of B. amyloliquefaciens type strain DSM7(T) reveals differences to plant-associated B. amyloliquefaciens FZB42.</title>
        <authorList>
            <person name="Ruckert C."/>
            <person name="Blom J."/>
            <person name="Chen X."/>
            <person name="Reva O."/>
            <person name="Borriss R."/>
        </authorList>
    </citation>
    <scope>NUCLEOTIDE SEQUENCE [LARGE SCALE GENOMIC DNA]</scope>
    <source>
        <strain evidence="2">DSM 7</strain>
    </source>
</reference>